<name>A0A1H1CQ83_9ACTN</name>
<protein>
    <submittedName>
        <fullName evidence="1">Uncharacterized protein</fullName>
    </submittedName>
</protein>
<dbReference type="STRING" id="35622.SAMN04489764_1592"/>
<reference evidence="1 2" key="1">
    <citation type="submission" date="2016-10" db="EMBL/GenBank/DDBJ databases">
        <authorList>
            <person name="de Groot N.N."/>
        </authorList>
    </citation>
    <scope>NUCLEOTIDE SEQUENCE [LARGE SCALE GENOMIC DNA]</scope>
    <source>
        <strain evidence="1 2">DSM 43794</strain>
    </source>
</reference>
<accession>A0A1H1CQ83</accession>
<evidence type="ECO:0000313" key="1">
    <source>
        <dbReference type="EMBL" id="SDQ66425.1"/>
    </source>
</evidence>
<keyword evidence="2" id="KW-1185">Reference proteome</keyword>
<dbReference type="EMBL" id="FNKK01000002">
    <property type="protein sequence ID" value="SDQ66425.1"/>
    <property type="molecule type" value="Genomic_DNA"/>
</dbReference>
<dbReference type="OrthoDB" id="3535508at2"/>
<dbReference type="AlphaFoldDB" id="A0A1H1CQ83"/>
<sequence>MGVIARTAHRQRVPGSDAATKAAERLRTVLLRQHGIHADVNAGYGVAAISVWTDLVVWTNGRWFRWALRRSSATGRPLYAVVEAPRVGLAARLVARRYDELRRLCPWPEKGGALW</sequence>
<dbReference type="Proteomes" id="UP000217103">
    <property type="component" value="Unassembled WGS sequence"/>
</dbReference>
<organism evidence="1 2">
    <name type="scientific">Thermostaphylospora chromogena</name>
    <dbReference type="NCBI Taxonomy" id="35622"/>
    <lineage>
        <taxon>Bacteria</taxon>
        <taxon>Bacillati</taxon>
        <taxon>Actinomycetota</taxon>
        <taxon>Actinomycetes</taxon>
        <taxon>Streptosporangiales</taxon>
        <taxon>Thermomonosporaceae</taxon>
        <taxon>Thermostaphylospora</taxon>
    </lineage>
</organism>
<gene>
    <name evidence="1" type="ORF">SAMN04489764_1592</name>
</gene>
<dbReference type="RefSeq" id="WP_093258443.1">
    <property type="nucleotide sequence ID" value="NZ_FNKK01000002.1"/>
</dbReference>
<evidence type="ECO:0000313" key="2">
    <source>
        <dbReference type="Proteomes" id="UP000217103"/>
    </source>
</evidence>
<proteinExistence type="predicted"/>